<evidence type="ECO:0000256" key="5">
    <source>
        <dbReference type="ARBA" id="ARBA00007434"/>
    </source>
</evidence>
<dbReference type="GO" id="GO:0036503">
    <property type="term" value="P:ERAD pathway"/>
    <property type="evidence" value="ECO:0007669"/>
    <property type="project" value="InterPro"/>
</dbReference>
<comment type="subcellular location">
    <subcellularLocation>
        <location evidence="3 13">Cytoplasm</location>
    </subcellularLocation>
    <subcellularLocation>
        <location evidence="2">Nucleus</location>
    </subcellularLocation>
</comment>
<dbReference type="GO" id="GO:0005737">
    <property type="term" value="C:cytoplasm"/>
    <property type="evidence" value="ECO:0007669"/>
    <property type="project" value="UniProtKB-SubCell"/>
</dbReference>
<dbReference type="GO" id="GO:0005634">
    <property type="term" value="C:nucleus"/>
    <property type="evidence" value="ECO:0007669"/>
    <property type="project" value="UniProtKB-SubCell"/>
</dbReference>
<evidence type="ECO:0000313" key="17">
    <source>
        <dbReference type="RefSeq" id="XP_030876514.1"/>
    </source>
</evidence>
<evidence type="ECO:0000256" key="10">
    <source>
        <dbReference type="ARBA" id="ARBA00022990"/>
    </source>
</evidence>
<dbReference type="SUPFAM" id="SSF57850">
    <property type="entry name" value="RING/U-box"/>
    <property type="match status" value="1"/>
</dbReference>
<dbReference type="KEGG" id="lww:102744807"/>
<dbReference type="FunFam" id="3.30.40.10:FF:000060">
    <property type="entry name" value="ubiquitin conjugation factor E4 B"/>
    <property type="match status" value="1"/>
</dbReference>
<comment type="function">
    <text evidence="13">Ubiquitin-protein ligase that probably functions as an E3 ligase in conjunction with specific E1 and E2 ligases. Also functions as an E4 ligase mediating the assembly of polyubiquitin chains on substrates ubiquitinated by another E3 ubiquitin ligase. Mediates 'Lys-48'-linked polyubiquitination of substrates.</text>
</comment>
<evidence type="ECO:0000256" key="8">
    <source>
        <dbReference type="ARBA" id="ARBA00022679"/>
    </source>
</evidence>
<sequence>MSQVDVDSGIENMEVDENDRREKRSLSDKEPSSGSEVSEEQALQLVCKIFRVSWKDRDRDVIFLSSLSAQFKQNPKEVFSDFKDLIGQILMEVLMMSTQTRDENPFASLTATSQPIAAAARSPDRNLMLTTGSNPGTSPMFCGVGSFGTSSFSSLYETSPAPRTSFWSSVPMTSPSFASSPSRAAGQMAVPSIPLSPHGAAPGAAGGSQPTSSRYRPYTLTPPWGSSASPTPRSPGISILSSSPSLPALASSPQAVPVSSPRLRPGSLGPPSLATSPSAMSRRSSSLRISPSLGASGGASTWDSYSDHFTIETCKETDMLNYLIECFDRVGIEEKKAPKMCSQPAVSQLLSNIRSQCISHTALVLQGSLTQPRSMQQPSFLVPYMLCRNLPYGFMQELVRTTHQDEEVFKQIFIPILQGLALAAKECSLDSDYFKYPLMALGELCETKFGKTHPVCNLVASLPLWLPKSLSPGSGRELQRLSYLGAFFSFSVFAEDDAKVVEKYFSGPAITLENTRVVSQSLQHYLELGRQELFKILHSILLNGETREAALSYMAAVVNANMKKAQMQTDDRLVSTDGFMLNFLWVLQQLSTKIKLETVDPTYIFHPRCRITLPNDETRVNATMEDVNDWLAELYGDQPPFSEPKFPTECFFLTLHAHHLSILPSCRRYIRRLRAIRELNRYVRDSTSWDCLRYHLLSQSKQFSCDQWIRMWGELGPRLAAMLNFNLQQLCGPKCRDLKVENPEKYGFEPKKLLDQLTDIYLQLDCARFAKAIADDQRSYSKELFEEVISKMRKAGIKSTIAIEKFKLLAEKVEEIVAKNARAEIDYSDAPDEFRDPLMDTLMTDPVRLPSGTIMDRSIILRHLLNSPTDPFNRQMLTESMLEPVPELKEQIHAWMREKQNSDH</sequence>
<evidence type="ECO:0000256" key="7">
    <source>
        <dbReference type="ARBA" id="ARBA00022553"/>
    </source>
</evidence>
<feature type="domain" description="U-box" evidence="15">
    <location>
        <begin position="829"/>
        <end position="902"/>
    </location>
</feature>
<keyword evidence="8 13" id="KW-0808">Transferase</keyword>
<dbReference type="InterPro" id="IPR003613">
    <property type="entry name" value="Ubox_domain"/>
</dbReference>
<feature type="region of interest" description="Disordered" evidence="14">
    <location>
        <begin position="177"/>
        <end position="300"/>
    </location>
</feature>
<evidence type="ECO:0000256" key="11">
    <source>
        <dbReference type="ARBA" id="ARBA00023242"/>
    </source>
</evidence>
<protein>
    <recommendedName>
        <fullName evidence="13">Ubiquitin conjugation factor E4</fullName>
        <ecNumber evidence="13">2.3.2.27</ecNumber>
    </recommendedName>
    <alternativeName>
        <fullName evidence="13">RING-type E3 ubiquitin transferase E4</fullName>
    </alternativeName>
</protein>
<feature type="compositionally biased region" description="Low complexity" evidence="14">
    <location>
        <begin position="195"/>
        <end position="213"/>
    </location>
</feature>
<keyword evidence="9 13" id="KW-0833">Ubl conjugation pathway</keyword>
<dbReference type="PROSITE" id="PS51698">
    <property type="entry name" value="U_BOX"/>
    <property type="match status" value="1"/>
</dbReference>
<keyword evidence="6 13" id="KW-0963">Cytoplasm</keyword>
<dbReference type="InterPro" id="IPR019474">
    <property type="entry name" value="Ub_conjug_fac_E4_core"/>
</dbReference>
<feature type="region of interest" description="Disordered" evidence="14">
    <location>
        <begin position="1"/>
        <end position="38"/>
    </location>
</feature>
<dbReference type="RefSeq" id="XP_030876514.1">
    <property type="nucleotide sequence ID" value="XM_031020654.1"/>
</dbReference>
<keyword evidence="7" id="KW-0597">Phosphoprotein</keyword>
<keyword evidence="11" id="KW-0539">Nucleus</keyword>
<keyword evidence="10" id="KW-0007">Acetylation</keyword>
<dbReference type="OrthoDB" id="20295at2759"/>
<comment type="domain">
    <text evidence="13">The U-box domain is required for the ubiquitin protein ligase activity.</text>
</comment>
<dbReference type="PANTHER" id="PTHR13931">
    <property type="entry name" value="UBIQUITINATION FACTOR E4"/>
    <property type="match status" value="1"/>
</dbReference>
<evidence type="ECO:0000313" key="16">
    <source>
        <dbReference type="Proteomes" id="UP000245341"/>
    </source>
</evidence>
<dbReference type="EC" id="2.3.2.27" evidence="13"/>
<dbReference type="Gene3D" id="3.30.40.10">
    <property type="entry name" value="Zinc/RING finger domain, C3HC4 (zinc finger)"/>
    <property type="match status" value="1"/>
</dbReference>
<comment type="function">
    <text evidence="12">Ubiquitin-protein ligase that probably functions as an E3 ligase in conjunction with specific E1 and E2 ligases. May also function as an E4 ligase mediating the assembly of polyubiquitin chains on substrates ubiquitinated by another E3 ubiquitin ligase. May regulate myosin assembly in striated muscles together with STUB1 and VCP/p97 by targeting myosin chaperone UNC45B for proteasomal degradation.</text>
</comment>
<dbReference type="InterPro" id="IPR045132">
    <property type="entry name" value="UBE4"/>
</dbReference>
<gene>
    <name evidence="17" type="primary">LOC102744807</name>
</gene>
<comment type="similarity">
    <text evidence="5 13">Belongs to the ubiquitin conjugation factor E4 family.</text>
</comment>
<dbReference type="Pfam" id="PF04564">
    <property type="entry name" value="U-box"/>
    <property type="match status" value="1"/>
</dbReference>
<comment type="pathway">
    <text evidence="4 13">Protein modification; protein ubiquitination.</text>
</comment>
<dbReference type="Proteomes" id="UP000245341">
    <property type="component" value="Unplaced"/>
</dbReference>
<dbReference type="GO" id="GO:0000209">
    <property type="term" value="P:protein polyubiquitination"/>
    <property type="evidence" value="ECO:0007669"/>
    <property type="project" value="UniProtKB-UniRule"/>
</dbReference>
<dbReference type="PANTHER" id="PTHR13931:SF2">
    <property type="entry name" value="UBIQUITIN CONJUGATION FACTOR E4 B"/>
    <property type="match status" value="1"/>
</dbReference>
<accession>A0A7F8Q5M0</accession>
<feature type="compositionally biased region" description="Basic and acidic residues" evidence="14">
    <location>
        <begin position="18"/>
        <end position="31"/>
    </location>
</feature>
<dbReference type="CDD" id="cd16658">
    <property type="entry name" value="RING-Ubox_UBE4B"/>
    <property type="match status" value="1"/>
</dbReference>
<organism evidence="16 17">
    <name type="scientific">Leptonychotes weddellii</name>
    <name type="common">Weddell seal</name>
    <name type="synonym">Otaria weddellii</name>
    <dbReference type="NCBI Taxonomy" id="9713"/>
    <lineage>
        <taxon>Eukaryota</taxon>
        <taxon>Metazoa</taxon>
        <taxon>Chordata</taxon>
        <taxon>Craniata</taxon>
        <taxon>Vertebrata</taxon>
        <taxon>Euteleostomi</taxon>
        <taxon>Mammalia</taxon>
        <taxon>Eutheria</taxon>
        <taxon>Laurasiatheria</taxon>
        <taxon>Carnivora</taxon>
        <taxon>Caniformia</taxon>
        <taxon>Pinnipedia</taxon>
        <taxon>Phocidae</taxon>
        <taxon>Monachinae</taxon>
        <taxon>Lobodontini</taxon>
        <taxon>Leptonychotes</taxon>
    </lineage>
</organism>
<dbReference type="SMART" id="SM00504">
    <property type="entry name" value="Ubox"/>
    <property type="match status" value="1"/>
</dbReference>
<name>A0A7F8Q5M0_LEPWE</name>
<dbReference type="GO" id="GO:0034450">
    <property type="term" value="F:ubiquitin-ubiquitin ligase activity"/>
    <property type="evidence" value="ECO:0007669"/>
    <property type="project" value="UniProtKB-UniRule"/>
</dbReference>
<evidence type="ECO:0000256" key="1">
    <source>
        <dbReference type="ARBA" id="ARBA00000900"/>
    </source>
</evidence>
<reference evidence="17" key="1">
    <citation type="submission" date="2025-08" db="UniProtKB">
        <authorList>
            <consortium name="RefSeq"/>
        </authorList>
    </citation>
    <scope>IDENTIFICATION</scope>
    <source>
        <tissue evidence="17">Liver</tissue>
    </source>
</reference>
<feature type="compositionally biased region" description="Low complexity" evidence="14">
    <location>
        <begin position="276"/>
        <end position="294"/>
    </location>
</feature>
<evidence type="ECO:0000256" key="9">
    <source>
        <dbReference type="ARBA" id="ARBA00022786"/>
    </source>
</evidence>
<evidence type="ECO:0000259" key="15">
    <source>
        <dbReference type="PROSITE" id="PS51698"/>
    </source>
</evidence>
<dbReference type="GeneID" id="102744807"/>
<evidence type="ECO:0000256" key="4">
    <source>
        <dbReference type="ARBA" id="ARBA00004906"/>
    </source>
</evidence>
<dbReference type="AlphaFoldDB" id="A0A7F8Q5M0"/>
<comment type="catalytic activity">
    <reaction evidence="1 13">
        <text>S-ubiquitinyl-[E2 ubiquitin-conjugating enzyme]-L-cysteine + [acceptor protein]-L-lysine = [E2 ubiquitin-conjugating enzyme]-L-cysteine + N(6)-ubiquitinyl-[acceptor protein]-L-lysine.</text>
        <dbReference type="EC" id="2.3.2.27"/>
    </reaction>
</comment>
<dbReference type="GO" id="GO:0006511">
    <property type="term" value="P:ubiquitin-dependent protein catabolic process"/>
    <property type="evidence" value="ECO:0007669"/>
    <property type="project" value="InterPro"/>
</dbReference>
<evidence type="ECO:0000256" key="13">
    <source>
        <dbReference type="RuleBase" id="RU369083"/>
    </source>
</evidence>
<keyword evidence="16" id="KW-1185">Reference proteome</keyword>
<evidence type="ECO:0000256" key="14">
    <source>
        <dbReference type="SAM" id="MobiDB-lite"/>
    </source>
</evidence>
<dbReference type="InterPro" id="IPR013083">
    <property type="entry name" value="Znf_RING/FYVE/PHD"/>
</dbReference>
<dbReference type="Pfam" id="PF10408">
    <property type="entry name" value="Ufd2P_core"/>
    <property type="match status" value="2"/>
</dbReference>
<evidence type="ECO:0000256" key="6">
    <source>
        <dbReference type="ARBA" id="ARBA00022490"/>
    </source>
</evidence>
<evidence type="ECO:0000256" key="12">
    <source>
        <dbReference type="ARBA" id="ARBA00056267"/>
    </source>
</evidence>
<evidence type="ECO:0000256" key="2">
    <source>
        <dbReference type="ARBA" id="ARBA00004123"/>
    </source>
</evidence>
<evidence type="ECO:0000256" key="3">
    <source>
        <dbReference type="ARBA" id="ARBA00004496"/>
    </source>
</evidence>
<dbReference type="GO" id="GO:0000151">
    <property type="term" value="C:ubiquitin ligase complex"/>
    <property type="evidence" value="ECO:0007669"/>
    <property type="project" value="UniProtKB-UniRule"/>
</dbReference>
<feature type="compositionally biased region" description="Low complexity" evidence="14">
    <location>
        <begin position="234"/>
        <end position="262"/>
    </location>
</feature>
<proteinExistence type="inferred from homology"/>
<dbReference type="UniPathway" id="UPA00143"/>